<dbReference type="EMBL" id="BPEU01000012">
    <property type="protein sequence ID" value="GIU40680.1"/>
    <property type="molecule type" value="Genomic_DNA"/>
</dbReference>
<dbReference type="PANTHER" id="PTHR14226:SF25">
    <property type="entry name" value="PHOSPHOESTERASE"/>
    <property type="match status" value="1"/>
</dbReference>
<keyword evidence="3 4" id="KW-0443">Lipid metabolism</keyword>
<dbReference type="OrthoDB" id="9802424at2"/>
<accession>A0A1E5IQV0</accession>
<dbReference type="Pfam" id="PF19890">
    <property type="entry name" value="DUF6363"/>
    <property type="match status" value="1"/>
</dbReference>
<dbReference type="GO" id="GO:0016042">
    <property type="term" value="P:lipid catabolic process"/>
    <property type="evidence" value="ECO:0007669"/>
    <property type="project" value="UniProtKB-UniRule"/>
</dbReference>
<dbReference type="SUPFAM" id="SSF52151">
    <property type="entry name" value="FabD/lysophospholipase-like"/>
    <property type="match status" value="1"/>
</dbReference>
<dbReference type="InterPro" id="IPR002641">
    <property type="entry name" value="PNPLA_dom"/>
</dbReference>
<evidence type="ECO:0000313" key="7">
    <source>
        <dbReference type="EMBL" id="OEG72916.1"/>
    </source>
</evidence>
<dbReference type="InterPro" id="IPR050301">
    <property type="entry name" value="NTE"/>
</dbReference>
<sequence>MDVRADSLTGNTALVLEGGGLRAIYTAGVLDAFLEVDVHFDYLVGVSAGAIYPASYLSRQYGRNLKIQQGFLADKRYMGFSHFLRDGNYVNTDFTYRRMANELIPYDFDAFTQSGAEFKVGAFNCETGETNFFSRADFANHDRFLAVLIASSSLPFISQPTTIDGVPYLDGGIGAPIPLAQARSDGYPRQVVILTQEPAYRKSAFKFKWLANRVYRQYPHVAAALLERHRVYNQALADLLAAQADGSALVLQPQTPLGLSRLERDVSKVEAVYHRGVMEGRAFIPQLLTFIN</sequence>
<name>A0A1E5IQV0_SHECO</name>
<feature type="active site" description="Proton acceptor" evidence="4">
    <location>
        <position position="170"/>
    </location>
</feature>
<dbReference type="InterPro" id="IPR016035">
    <property type="entry name" value="Acyl_Trfase/lysoPLipase"/>
</dbReference>
<protein>
    <submittedName>
        <fullName evidence="7">Patatin family protein</fullName>
    </submittedName>
</protein>
<dbReference type="InterPro" id="IPR037483">
    <property type="entry name" value="YjjU-like"/>
</dbReference>
<dbReference type="AlphaFoldDB" id="A0A1E5IQV0"/>
<dbReference type="PROSITE" id="PS51635">
    <property type="entry name" value="PNPLA"/>
    <property type="match status" value="1"/>
</dbReference>
<feature type="active site" description="Nucleophile" evidence="4">
    <location>
        <position position="47"/>
    </location>
</feature>
<dbReference type="Proteomes" id="UP000773469">
    <property type="component" value="Unassembled WGS sequence"/>
</dbReference>
<feature type="domain" description="PNPLA" evidence="5">
    <location>
        <begin position="14"/>
        <end position="183"/>
    </location>
</feature>
<evidence type="ECO:0000313" key="6">
    <source>
        <dbReference type="EMBL" id="GIU40680.1"/>
    </source>
</evidence>
<dbReference type="Gene3D" id="3.40.1090.10">
    <property type="entry name" value="Cytosolic phospholipase A2 catalytic domain"/>
    <property type="match status" value="2"/>
</dbReference>
<dbReference type="PANTHER" id="PTHR14226">
    <property type="entry name" value="NEUROPATHY TARGET ESTERASE/SWISS CHEESE D.MELANOGASTER"/>
    <property type="match status" value="1"/>
</dbReference>
<feature type="short sequence motif" description="GXSXG" evidence="4">
    <location>
        <begin position="45"/>
        <end position="49"/>
    </location>
</feature>
<evidence type="ECO:0000256" key="1">
    <source>
        <dbReference type="ARBA" id="ARBA00022801"/>
    </source>
</evidence>
<evidence type="ECO:0000313" key="8">
    <source>
        <dbReference type="Proteomes" id="UP000095230"/>
    </source>
</evidence>
<evidence type="ECO:0000313" key="9">
    <source>
        <dbReference type="Proteomes" id="UP000773469"/>
    </source>
</evidence>
<evidence type="ECO:0000259" key="5">
    <source>
        <dbReference type="PROSITE" id="PS51635"/>
    </source>
</evidence>
<dbReference type="RefSeq" id="WP_069671949.1">
    <property type="nucleotide sequence ID" value="NZ_BPEU01000012.1"/>
</dbReference>
<evidence type="ECO:0000256" key="4">
    <source>
        <dbReference type="PROSITE-ProRule" id="PRU01161"/>
    </source>
</evidence>
<dbReference type="Proteomes" id="UP000095230">
    <property type="component" value="Unassembled WGS sequence"/>
</dbReference>
<dbReference type="STRING" id="23.BEL05_11695"/>
<dbReference type="CDD" id="cd07208">
    <property type="entry name" value="Pat_hypo_Ecoli_yjju_like"/>
    <property type="match status" value="1"/>
</dbReference>
<dbReference type="EMBL" id="MCBT01000046">
    <property type="protein sequence ID" value="OEG72916.1"/>
    <property type="molecule type" value="Genomic_DNA"/>
</dbReference>
<comment type="caution">
    <text evidence="4">Lacks conserved residue(s) required for the propagation of feature annotation.</text>
</comment>
<keyword evidence="2 4" id="KW-0442">Lipid degradation</keyword>
<reference evidence="6 9" key="2">
    <citation type="submission" date="2021-05" db="EMBL/GenBank/DDBJ databases">
        <title>Molecular characterization for Shewanella algae harboring chromosomal blaOXA-55-like strains isolated from clinical and environment sample.</title>
        <authorList>
            <person name="Ohama Y."/>
            <person name="Aoki K."/>
            <person name="Harada S."/>
            <person name="Moriya K."/>
            <person name="Ishii Y."/>
            <person name="Tateda K."/>
        </authorList>
    </citation>
    <scope>NUCLEOTIDE SEQUENCE [LARGE SCALE GENOMIC DNA]</scope>
    <source>
        <strain evidence="6 9">MBTL60-118</strain>
    </source>
</reference>
<reference evidence="7 8" key="1">
    <citation type="submission" date="2016-07" db="EMBL/GenBank/DDBJ databases">
        <title>Whole-genome of two Shewanella species isolated from a digestive organ of sea cucumber Apostichopus japonicus Selenka 1867.</title>
        <authorList>
            <person name="Hong H.-H."/>
            <person name="Choi H."/>
            <person name="Cheon S."/>
            <person name="Oh J.-S."/>
            <person name="Lee H.-G."/>
            <person name="Park C."/>
        </authorList>
    </citation>
    <scope>NUCLEOTIDE SEQUENCE [LARGE SCALE GENOMIC DNA]</scope>
    <source>
        <strain evidence="7 8">CSB03KR</strain>
    </source>
</reference>
<evidence type="ECO:0000256" key="2">
    <source>
        <dbReference type="ARBA" id="ARBA00022963"/>
    </source>
</evidence>
<comment type="caution">
    <text evidence="7">The sequence shown here is derived from an EMBL/GenBank/DDBJ whole genome shotgun (WGS) entry which is preliminary data.</text>
</comment>
<dbReference type="Pfam" id="PF01734">
    <property type="entry name" value="Patatin"/>
    <property type="match status" value="1"/>
</dbReference>
<proteinExistence type="predicted"/>
<dbReference type="InterPro" id="IPR045943">
    <property type="entry name" value="DUF6363"/>
</dbReference>
<gene>
    <name evidence="7" type="ORF">BEL05_11695</name>
    <name evidence="6" type="ORF">TUM3794_19170</name>
</gene>
<organism evidence="7 8">
    <name type="scientific">Shewanella colwelliana</name>
    <name type="common">Alteromonas colwelliana</name>
    <dbReference type="NCBI Taxonomy" id="23"/>
    <lineage>
        <taxon>Bacteria</taxon>
        <taxon>Pseudomonadati</taxon>
        <taxon>Pseudomonadota</taxon>
        <taxon>Gammaproteobacteria</taxon>
        <taxon>Alteromonadales</taxon>
        <taxon>Shewanellaceae</taxon>
        <taxon>Shewanella</taxon>
    </lineage>
</organism>
<evidence type="ECO:0000256" key="3">
    <source>
        <dbReference type="ARBA" id="ARBA00023098"/>
    </source>
</evidence>
<feature type="short sequence motif" description="DGA/G" evidence="4">
    <location>
        <begin position="170"/>
        <end position="172"/>
    </location>
</feature>
<keyword evidence="1 4" id="KW-0378">Hydrolase</keyword>
<keyword evidence="9" id="KW-1185">Reference proteome</keyword>
<dbReference type="GO" id="GO:0016787">
    <property type="term" value="F:hydrolase activity"/>
    <property type="evidence" value="ECO:0007669"/>
    <property type="project" value="UniProtKB-UniRule"/>
</dbReference>